<dbReference type="SMART" id="SM00133">
    <property type="entry name" value="S_TK_X"/>
    <property type="match status" value="1"/>
</dbReference>
<evidence type="ECO:0000256" key="10">
    <source>
        <dbReference type="SAM" id="MobiDB-lite"/>
    </source>
</evidence>
<feature type="region of interest" description="Disordered" evidence="10">
    <location>
        <begin position="1524"/>
        <end position="1577"/>
    </location>
</feature>
<dbReference type="SMART" id="SM00220">
    <property type="entry name" value="S_TKc"/>
    <property type="match status" value="1"/>
</dbReference>
<feature type="region of interest" description="Disordered" evidence="10">
    <location>
        <begin position="1122"/>
        <end position="1167"/>
    </location>
</feature>
<feature type="compositionally biased region" description="Polar residues" evidence="10">
    <location>
        <begin position="906"/>
        <end position="917"/>
    </location>
</feature>
<dbReference type="EMBL" id="JBCLYO010000016">
    <property type="protein sequence ID" value="KAL0082018.1"/>
    <property type="molecule type" value="Genomic_DNA"/>
</dbReference>
<evidence type="ECO:0000313" key="15">
    <source>
        <dbReference type="Proteomes" id="UP001448207"/>
    </source>
</evidence>
<dbReference type="PROSITE" id="PS50110">
    <property type="entry name" value="RESPONSE_REGULATORY"/>
    <property type="match status" value="1"/>
</dbReference>
<evidence type="ECO:0000256" key="6">
    <source>
        <dbReference type="ARBA" id="ARBA00022840"/>
    </source>
</evidence>
<dbReference type="SUPFAM" id="SSF52172">
    <property type="entry name" value="CheY-like"/>
    <property type="match status" value="1"/>
</dbReference>
<dbReference type="Gene3D" id="3.30.200.20">
    <property type="entry name" value="Phosphorylase Kinase, domain 1"/>
    <property type="match status" value="1"/>
</dbReference>
<feature type="region of interest" description="Disordered" evidence="10">
    <location>
        <begin position="120"/>
        <end position="161"/>
    </location>
</feature>
<keyword evidence="5" id="KW-0418">Kinase</keyword>
<feature type="region of interest" description="Disordered" evidence="10">
    <location>
        <begin position="324"/>
        <end position="384"/>
    </location>
</feature>
<keyword evidence="15" id="KW-1185">Reference proteome</keyword>
<feature type="domain" description="AGC-kinase C-terminal" evidence="13">
    <location>
        <begin position="1362"/>
        <end position="1424"/>
    </location>
</feature>
<dbReference type="CDD" id="cd17546">
    <property type="entry name" value="REC_hyHK_CKI1_RcsC-like"/>
    <property type="match status" value="1"/>
</dbReference>
<evidence type="ECO:0000256" key="4">
    <source>
        <dbReference type="ARBA" id="ARBA00022741"/>
    </source>
</evidence>
<feature type="domain" description="Protein kinase" evidence="11">
    <location>
        <begin position="960"/>
        <end position="1361"/>
    </location>
</feature>
<dbReference type="PROSITE" id="PS51285">
    <property type="entry name" value="AGC_KINASE_CTER"/>
    <property type="match status" value="1"/>
</dbReference>
<comment type="caution">
    <text evidence="14">The sequence shown here is derived from an EMBL/GenBank/DDBJ whole genome shotgun (WGS) entry which is preliminary data.</text>
</comment>
<gene>
    <name evidence="14" type="ORF">J3Q64DRAFT_1643190</name>
</gene>
<feature type="compositionally biased region" description="Polar residues" evidence="10">
    <location>
        <begin position="1195"/>
        <end position="1209"/>
    </location>
</feature>
<evidence type="ECO:0000313" key="14">
    <source>
        <dbReference type="EMBL" id="KAL0082018.1"/>
    </source>
</evidence>
<evidence type="ECO:0000259" key="11">
    <source>
        <dbReference type="PROSITE" id="PS50011"/>
    </source>
</evidence>
<protein>
    <recommendedName>
        <fullName evidence="1">non-specific serine/threonine protein kinase</fullName>
        <ecNumber evidence="1">2.7.11.1</ecNumber>
    </recommendedName>
</protein>
<dbReference type="InterPro" id="IPR000719">
    <property type="entry name" value="Prot_kinase_dom"/>
</dbReference>
<dbReference type="InterPro" id="IPR001789">
    <property type="entry name" value="Sig_transdc_resp-reg_receiver"/>
</dbReference>
<evidence type="ECO:0000256" key="8">
    <source>
        <dbReference type="ARBA" id="ARBA00048679"/>
    </source>
</evidence>
<evidence type="ECO:0000256" key="5">
    <source>
        <dbReference type="ARBA" id="ARBA00022777"/>
    </source>
</evidence>
<dbReference type="Pfam" id="PF00069">
    <property type="entry name" value="Pkinase"/>
    <property type="match status" value="2"/>
</dbReference>
<feature type="compositionally biased region" description="Low complexity" evidence="10">
    <location>
        <begin position="1134"/>
        <end position="1158"/>
    </location>
</feature>
<dbReference type="PROSITE" id="PS00108">
    <property type="entry name" value="PROTEIN_KINASE_ST"/>
    <property type="match status" value="1"/>
</dbReference>
<dbReference type="InterPro" id="IPR011009">
    <property type="entry name" value="Kinase-like_dom_sf"/>
</dbReference>
<keyword evidence="4" id="KW-0547">Nucleotide-binding</keyword>
<feature type="compositionally biased region" description="Low complexity" evidence="10">
    <location>
        <begin position="1524"/>
        <end position="1554"/>
    </location>
</feature>
<feature type="compositionally biased region" description="Basic residues" evidence="10">
    <location>
        <begin position="860"/>
        <end position="869"/>
    </location>
</feature>
<keyword evidence="3" id="KW-0808">Transferase</keyword>
<dbReference type="SMART" id="SM00448">
    <property type="entry name" value="REC"/>
    <property type="match status" value="1"/>
</dbReference>
<evidence type="ECO:0000256" key="3">
    <source>
        <dbReference type="ARBA" id="ARBA00022679"/>
    </source>
</evidence>
<dbReference type="Gene3D" id="3.40.50.2300">
    <property type="match status" value="1"/>
</dbReference>
<dbReference type="SUPFAM" id="SSF56112">
    <property type="entry name" value="Protein kinase-like (PK-like)"/>
    <property type="match status" value="1"/>
</dbReference>
<comment type="catalytic activity">
    <reaction evidence="8">
        <text>L-seryl-[protein] + ATP = O-phospho-L-seryl-[protein] + ADP + H(+)</text>
        <dbReference type="Rhea" id="RHEA:17989"/>
        <dbReference type="Rhea" id="RHEA-COMP:9863"/>
        <dbReference type="Rhea" id="RHEA-COMP:11604"/>
        <dbReference type="ChEBI" id="CHEBI:15378"/>
        <dbReference type="ChEBI" id="CHEBI:29999"/>
        <dbReference type="ChEBI" id="CHEBI:30616"/>
        <dbReference type="ChEBI" id="CHEBI:83421"/>
        <dbReference type="ChEBI" id="CHEBI:456216"/>
        <dbReference type="EC" id="2.7.11.1"/>
    </reaction>
</comment>
<feature type="modified residue" description="4-aspartylphosphate" evidence="9">
    <location>
        <position position="1717"/>
    </location>
</feature>
<feature type="domain" description="Response regulatory" evidence="12">
    <location>
        <begin position="1667"/>
        <end position="1781"/>
    </location>
</feature>
<feature type="compositionally biased region" description="Basic and acidic residues" evidence="10">
    <location>
        <begin position="702"/>
        <end position="716"/>
    </location>
</feature>
<feature type="compositionally biased region" description="Polar residues" evidence="10">
    <location>
        <begin position="363"/>
        <end position="378"/>
    </location>
</feature>
<dbReference type="PANTHER" id="PTHR24356:SF1">
    <property type="entry name" value="SERINE_THREONINE-PROTEIN KINASE GREATWALL"/>
    <property type="match status" value="1"/>
</dbReference>
<keyword evidence="2" id="KW-0723">Serine/threonine-protein kinase</keyword>
<reference evidence="14 15" key="1">
    <citation type="submission" date="2024-04" db="EMBL/GenBank/DDBJ databases">
        <title>Symmetric and asymmetric DNA N6-adenine methylation regulates different biological responses in Mucorales.</title>
        <authorList>
            <consortium name="Lawrence Berkeley National Laboratory"/>
            <person name="Lax C."/>
            <person name="Mondo S.J."/>
            <person name="Osorio-Concepcion M."/>
            <person name="Muszewska A."/>
            <person name="Corrochano-Luque M."/>
            <person name="Gutierrez G."/>
            <person name="Riley R."/>
            <person name="Lipzen A."/>
            <person name="Guo J."/>
            <person name="Hundley H."/>
            <person name="Amirebrahimi M."/>
            <person name="Ng V."/>
            <person name="Lorenzo-Gutierrez D."/>
            <person name="Binder U."/>
            <person name="Yang J."/>
            <person name="Song Y."/>
            <person name="Canovas D."/>
            <person name="Navarro E."/>
            <person name="Freitag M."/>
            <person name="Gabaldon T."/>
            <person name="Grigoriev I.V."/>
            <person name="Corrochano L.M."/>
            <person name="Nicolas F.E."/>
            <person name="Garre V."/>
        </authorList>
    </citation>
    <scope>NUCLEOTIDE SEQUENCE [LARGE SCALE GENOMIC DNA]</scope>
    <source>
        <strain evidence="14 15">L51</strain>
    </source>
</reference>
<organism evidence="14 15">
    <name type="scientific">Phycomyces blakesleeanus</name>
    <dbReference type="NCBI Taxonomy" id="4837"/>
    <lineage>
        <taxon>Eukaryota</taxon>
        <taxon>Fungi</taxon>
        <taxon>Fungi incertae sedis</taxon>
        <taxon>Mucoromycota</taxon>
        <taxon>Mucoromycotina</taxon>
        <taxon>Mucoromycetes</taxon>
        <taxon>Mucorales</taxon>
        <taxon>Phycomycetaceae</taxon>
        <taxon>Phycomyces</taxon>
    </lineage>
</organism>
<feature type="region of interest" description="Disordered" evidence="10">
    <location>
        <begin position="1797"/>
        <end position="1816"/>
    </location>
</feature>
<evidence type="ECO:0000256" key="1">
    <source>
        <dbReference type="ARBA" id="ARBA00012513"/>
    </source>
</evidence>
<keyword evidence="6" id="KW-0067">ATP-binding</keyword>
<dbReference type="PROSITE" id="PS50011">
    <property type="entry name" value="PROTEIN_KINASE_DOM"/>
    <property type="match status" value="1"/>
</dbReference>
<dbReference type="InterPro" id="IPR011006">
    <property type="entry name" value="CheY-like_superfamily"/>
</dbReference>
<evidence type="ECO:0000259" key="12">
    <source>
        <dbReference type="PROSITE" id="PS50110"/>
    </source>
</evidence>
<dbReference type="Pfam" id="PF00072">
    <property type="entry name" value="Response_reg"/>
    <property type="match status" value="1"/>
</dbReference>
<evidence type="ECO:0000259" key="13">
    <source>
        <dbReference type="PROSITE" id="PS51285"/>
    </source>
</evidence>
<evidence type="ECO:0000256" key="7">
    <source>
        <dbReference type="ARBA" id="ARBA00047899"/>
    </source>
</evidence>
<comment type="catalytic activity">
    <reaction evidence="7">
        <text>L-threonyl-[protein] + ATP = O-phospho-L-threonyl-[protein] + ADP + H(+)</text>
        <dbReference type="Rhea" id="RHEA:46608"/>
        <dbReference type="Rhea" id="RHEA-COMP:11060"/>
        <dbReference type="Rhea" id="RHEA-COMP:11605"/>
        <dbReference type="ChEBI" id="CHEBI:15378"/>
        <dbReference type="ChEBI" id="CHEBI:30013"/>
        <dbReference type="ChEBI" id="CHEBI:30616"/>
        <dbReference type="ChEBI" id="CHEBI:61977"/>
        <dbReference type="ChEBI" id="CHEBI:456216"/>
        <dbReference type="EC" id="2.7.11.1"/>
    </reaction>
</comment>
<feature type="compositionally biased region" description="Polar residues" evidence="10">
    <location>
        <begin position="344"/>
        <end position="354"/>
    </location>
</feature>
<feature type="region of interest" description="Disordered" evidence="10">
    <location>
        <begin position="531"/>
        <end position="564"/>
    </location>
</feature>
<proteinExistence type="predicted"/>
<evidence type="ECO:0000256" key="2">
    <source>
        <dbReference type="ARBA" id="ARBA00022527"/>
    </source>
</evidence>
<feature type="region of interest" description="Disordered" evidence="10">
    <location>
        <begin position="1195"/>
        <end position="1215"/>
    </location>
</feature>
<feature type="region of interest" description="Disordered" evidence="10">
    <location>
        <begin position="690"/>
        <end position="717"/>
    </location>
</feature>
<dbReference type="InterPro" id="IPR008271">
    <property type="entry name" value="Ser/Thr_kinase_AS"/>
</dbReference>
<dbReference type="PANTHER" id="PTHR24356">
    <property type="entry name" value="SERINE/THREONINE-PROTEIN KINASE"/>
    <property type="match status" value="1"/>
</dbReference>
<keyword evidence="9" id="KW-0597">Phosphoprotein</keyword>
<feature type="compositionally biased region" description="Basic and acidic residues" evidence="10">
    <location>
        <begin position="326"/>
        <end position="343"/>
    </location>
</feature>
<sequence length="1816" mass="200891">MSLDFETLAYQFPPRPWYPDDTRTKHTPSTPSSLGGIGYRFYSPASPVRAYGHLGSMLSKNATNEVRTPAQIRFTIKARLQCAKQACDCEMRRIIDGLNEYVERGLQYVEDVDHVVLQSATESSEDDCRSEDELKEKIDNTSQEPSESKPFVHLKTSSPLSSSPLRKKVLAKSLANIEEVEEIRRWEVNEDVESLAYMNSMVTLVSEDSYLPTPFILTLQDIICLAQRVLDTDLNTFLDNTGACAEIVAYIQAAGVQWDSHPEWPCREWYVGLLLGVAALNRVVEWWEAERGFWSATRSNTGNSNSPSTIATAVTSTSVISDTEGISDRGFTKSGDSHERRPSESGSFWSSCANNDDHDNDNTPEYSPTDSQDDSVQLQEAAERAQNSTIVMELSLANTSVEYLSPIWKNVIGSDSASAINSPISHMLSEEDKHVFTTATQELLTDNSQTVEVRFHVVTDKATIEMEGKGMLMYNRVTGEASHTMWVIKPIMIDQRHSLGETVDSPESSILQDPIDFDLRARYIQGHMTRSRSFSEPETEPLGWYTTSDCEGEENTISATGRSRVKSADMRRVVSHGGAPSSSSMILSTMRLLDMPPVLCRVCERWVVPAFFEQHSELCVEIHRVEMDVSLCQDSLLELKQHVLEAHEHHKSDNTVDSIQPLSTGEVKEALSKIYDELITILDVAISISTPGTDEDDEDETARDADTEGNDHDNDPLARSLQSLSSKSKMVHILSWRSPLTKDTTLVSFIQDIEVMTKSKVGAVNRMRDRLEYNNRARIEFQRTMQQEVGWTEYAEHLISPSEEFGKQPLCVDSPKNLSSSLLPDPSPTPDSVVPEPIPKKTVISKIKTWKSKGTSKIGRLSKRQRRKMAAASTPDSTRKHSHPISPRIIEMETIETPPGSPNIHPKQNTPVSSSAPALSKRPSVSDPNNSSPAGLGKSPRSPLSVPMMTRPTPPTIKDFVIIKAISKGAYGSVFLAKKRVTGDYYAIKFLKKSDMIAKNQVTNVKAERMILMTQTDSPFVTKLYYTFQSKDYLYLVLEYLNGGDCSALLKALGSLPEDWGRNYLAEVTLGLAYLNTKNIIHRDLKPDNLLIDQNGHLKLTDFGLSRIGFLDRRVLDELRVGPTATNPPMHPLSSRFPQPTSSSPSSSSSPSLFPFGSETPPHSPAVSLLSPSENLYQHSYFSLLFDRNRRGSMASSVSGDCGQPSENISLGPVDYNTDEKSGKWRTGGFFSNLGPSTPGIVTPGFFERQENERSDARKTAIGTPDYIAPESILGTGEDTMVDWWALGVICYEFLYGIPPFHAETPDKVFENILSRRIDWHEDSVDISPEARDFMERLMTLDPRKRLGANGPEEVKQHPFFKDLNWDTLLKESPSFIPNPENVEDTNYFDSRGATLDQQQDQQQLPDPFQTIRQTNALQDEEEDRVAKEQVERALAIIEEQNPETVVSLGEGRGKSSSIDLGGVTTEDGSEFGAFVYKNLLLLEKANEDAIRKIRHDSIVGHTAVSSSAAAAAASAAAMAAISSSPSSSSAPSSSTPSLSLPGTPHSLSPSTSSRMLSVNSTVSGSSMTTARGSLDAGLQPINMAEKALWRESSHRTRSVSSPGNHLVKLDLVGTSGDRFHPRDMIRSRFHCLADEMDIRPTAKLSTIEVPHPLDTLSGRLRPKPLDCLVADDNPISCKILETILKALHCRCVIARNGARAIRFAMGDIPFDVIFMDVHMPIIDGEAAARMIKSTNNVNKETPIIAVTAYERIAQLAGPFDDTLNKPVTKDIILQKLKQYCRPWNLNGPGEIFSLSSGSTSAPTVPGHRTLSVNGK</sequence>
<dbReference type="EC" id="2.7.11.1" evidence="1"/>
<dbReference type="Proteomes" id="UP001448207">
    <property type="component" value="Unassembled WGS sequence"/>
</dbReference>
<accession>A0ABR3AUK5</accession>
<evidence type="ECO:0000256" key="9">
    <source>
        <dbReference type="PROSITE-ProRule" id="PRU00169"/>
    </source>
</evidence>
<feature type="region of interest" description="Disordered" evidence="10">
    <location>
        <begin position="806"/>
        <end position="951"/>
    </location>
</feature>
<dbReference type="InterPro" id="IPR050236">
    <property type="entry name" value="Ser_Thr_kinase_AGC"/>
</dbReference>
<dbReference type="CDD" id="cd05611">
    <property type="entry name" value="STKc_Rim15_like"/>
    <property type="match status" value="1"/>
</dbReference>
<feature type="compositionally biased region" description="Polar residues" evidence="10">
    <location>
        <begin position="545"/>
        <end position="561"/>
    </location>
</feature>
<dbReference type="InterPro" id="IPR000961">
    <property type="entry name" value="AGC-kinase_C"/>
</dbReference>
<feature type="compositionally biased region" description="Low complexity" evidence="10">
    <location>
        <begin position="813"/>
        <end position="835"/>
    </location>
</feature>
<dbReference type="Gene3D" id="1.10.510.10">
    <property type="entry name" value="Transferase(Phosphotransferase) domain 1"/>
    <property type="match status" value="2"/>
</dbReference>
<name>A0ABR3AUK5_PHYBL</name>
<feature type="compositionally biased region" description="Polar residues" evidence="10">
    <location>
        <begin position="1555"/>
        <end position="1572"/>
    </location>
</feature>